<protein>
    <submittedName>
        <fullName evidence="6">Uncharacterized protein</fullName>
    </submittedName>
</protein>
<evidence type="ECO:0000256" key="5">
    <source>
        <dbReference type="SAM" id="Phobius"/>
    </source>
</evidence>
<sequence>MNNDTSKRFYSHQTLSYVLENIHSSLMRWAIQIQVFSLLIVAIGVYAKVQKATDTVRDTFLIDPAVILIVVGVVMFFITFCGCIGALRENTRLLKTVITDTLLIRWQCIQLANGAHQERVLLGGNTAKAIVHYRDDLDLQNLMDYIQKEVLWPAPLNPSSERCAVPYSCCTPVPGEVLINTMCGFGVQTQNYLEAVKSIYPVGCADKAVMWIESHLLLVGALTLGLALPQVHACIVLSQMLISQIQDEITSVL</sequence>
<dbReference type="PANTHER" id="PTHR19282:SF397">
    <property type="entry name" value="TETRASPANIN"/>
    <property type="match status" value="1"/>
</dbReference>
<reference evidence="6" key="1">
    <citation type="submission" date="2025-08" db="UniProtKB">
        <authorList>
            <consortium name="Ensembl"/>
        </authorList>
    </citation>
    <scope>IDENTIFICATION</scope>
</reference>
<feature type="transmembrane region" description="Helical" evidence="5">
    <location>
        <begin position="67"/>
        <end position="87"/>
    </location>
</feature>
<dbReference type="PANTHER" id="PTHR19282">
    <property type="entry name" value="TETRASPANIN"/>
    <property type="match status" value="1"/>
</dbReference>
<keyword evidence="4 5" id="KW-0472">Membrane</keyword>
<organism evidence="6 7">
    <name type="scientific">Mola mola</name>
    <name type="common">Ocean sunfish</name>
    <name type="synonym">Tetraodon mola</name>
    <dbReference type="NCBI Taxonomy" id="94237"/>
    <lineage>
        <taxon>Eukaryota</taxon>
        <taxon>Metazoa</taxon>
        <taxon>Chordata</taxon>
        <taxon>Craniata</taxon>
        <taxon>Vertebrata</taxon>
        <taxon>Euteleostomi</taxon>
        <taxon>Actinopterygii</taxon>
        <taxon>Neopterygii</taxon>
        <taxon>Teleostei</taxon>
        <taxon>Neoteleostei</taxon>
        <taxon>Acanthomorphata</taxon>
        <taxon>Eupercaria</taxon>
        <taxon>Tetraodontiformes</taxon>
        <taxon>Molidae</taxon>
        <taxon>Mola</taxon>
    </lineage>
</organism>
<keyword evidence="7" id="KW-1185">Reference proteome</keyword>
<evidence type="ECO:0000256" key="1">
    <source>
        <dbReference type="ARBA" id="ARBA00004141"/>
    </source>
</evidence>
<dbReference type="InterPro" id="IPR018499">
    <property type="entry name" value="Tetraspanin/Peripherin"/>
</dbReference>
<dbReference type="Proteomes" id="UP000261620">
    <property type="component" value="Unplaced"/>
</dbReference>
<dbReference type="Pfam" id="PF00335">
    <property type="entry name" value="Tetraspanin"/>
    <property type="match status" value="1"/>
</dbReference>
<name>A0A3Q3X3B5_MOLML</name>
<keyword evidence="3 5" id="KW-1133">Transmembrane helix</keyword>
<dbReference type="Ensembl" id="ENSMMOT00000025809.1">
    <property type="protein sequence ID" value="ENSMMOP00000025383.1"/>
    <property type="gene ID" value="ENSMMOG00000019266.1"/>
</dbReference>
<dbReference type="PRINTS" id="PR00259">
    <property type="entry name" value="TMFOUR"/>
</dbReference>
<dbReference type="GO" id="GO:0005886">
    <property type="term" value="C:plasma membrane"/>
    <property type="evidence" value="ECO:0007669"/>
    <property type="project" value="TreeGrafter"/>
</dbReference>
<proteinExistence type="predicted"/>
<evidence type="ECO:0000313" key="6">
    <source>
        <dbReference type="Ensembl" id="ENSMMOP00000025383.1"/>
    </source>
</evidence>
<comment type="subcellular location">
    <subcellularLocation>
        <location evidence="1">Membrane</location>
        <topology evidence="1">Multi-pass membrane protein</topology>
    </subcellularLocation>
</comment>
<evidence type="ECO:0000256" key="4">
    <source>
        <dbReference type="ARBA" id="ARBA00023136"/>
    </source>
</evidence>
<reference evidence="6" key="2">
    <citation type="submission" date="2025-09" db="UniProtKB">
        <authorList>
            <consortium name="Ensembl"/>
        </authorList>
    </citation>
    <scope>IDENTIFICATION</scope>
</reference>
<evidence type="ECO:0000256" key="3">
    <source>
        <dbReference type="ARBA" id="ARBA00022989"/>
    </source>
</evidence>
<evidence type="ECO:0000256" key="2">
    <source>
        <dbReference type="ARBA" id="ARBA00022692"/>
    </source>
</evidence>
<keyword evidence="2 5" id="KW-0812">Transmembrane</keyword>
<feature type="transmembrane region" description="Helical" evidence="5">
    <location>
        <begin position="29"/>
        <end position="47"/>
    </location>
</feature>
<dbReference type="AlphaFoldDB" id="A0A3Q3X3B5"/>
<accession>A0A3Q3X3B5</accession>
<evidence type="ECO:0000313" key="7">
    <source>
        <dbReference type="Proteomes" id="UP000261620"/>
    </source>
</evidence>